<evidence type="ECO:0000256" key="1">
    <source>
        <dbReference type="ARBA" id="ARBA00022516"/>
    </source>
</evidence>
<reference evidence="9 10" key="1">
    <citation type="submission" date="2017-11" db="EMBL/GenBank/DDBJ databases">
        <title>Animal gut microbial communities from fecal samples from Wisconsin, USA.</title>
        <authorList>
            <person name="Neumann A."/>
        </authorList>
    </citation>
    <scope>NUCLEOTIDE SEQUENCE [LARGE SCALE GENOMIC DNA]</scope>
    <source>
        <strain evidence="9 10">UWS3</strain>
    </source>
</reference>
<evidence type="ECO:0000313" key="9">
    <source>
        <dbReference type="EMBL" id="PJJ41399.1"/>
    </source>
</evidence>
<dbReference type="PANTHER" id="PTHR42685:SF18">
    <property type="entry name" value="DIGERANYLGERANYLGLYCEROPHOSPHOLIPID REDUCTASE"/>
    <property type="match status" value="1"/>
</dbReference>
<keyword evidence="4" id="KW-0443">Lipid metabolism</keyword>
<protein>
    <submittedName>
        <fullName evidence="9">2,3-di-O-geranylgeranylglyceryl phosphate reductase</fullName>
    </submittedName>
</protein>
<evidence type="ECO:0000313" key="10">
    <source>
        <dbReference type="Proteomes" id="UP000231134"/>
    </source>
</evidence>
<dbReference type="OrthoDB" id="9806565at2"/>
<dbReference type="EMBL" id="PGEX01000001">
    <property type="protein sequence ID" value="PJJ41399.1"/>
    <property type="molecule type" value="Genomic_DNA"/>
</dbReference>
<dbReference type="RefSeq" id="WP_100425369.1">
    <property type="nucleotide sequence ID" value="NZ_PGEX01000001.1"/>
</dbReference>
<keyword evidence="6" id="KW-1208">Phospholipid metabolism</keyword>
<keyword evidence="10" id="KW-1185">Reference proteome</keyword>
<feature type="domain" description="FAD-binding" evidence="7">
    <location>
        <begin position="5"/>
        <end position="189"/>
    </location>
</feature>
<sequence length="401" mass="44299">MLDNEYDVVVIGAGPGGSVAARNLARFGYKTLLLEKRERIGYPVRCGEASTNLADLETYGPIDEDCIETIINGLFIYGPDGVNIEVPKPNMGLMLNRLKFDPWLAHLAANDGVEVVTCARATSVSEVQGDCRIVCVSLGQGDGNGKVTETSTQEIRAKMVVGADGVESQIGRMVGLKSGQLPNLTCTGVDIEVKGLLTKPDYLTFWQGHDFINDGYIWSFPKQRSDVTNFGAGFIVPNKPGPNIYEVTLEWLEKLFPGAKINHTVGGLVPVSGFLKQYTLDRFALVGDAAHHTNPLTGGGIAAAMRAGRFCAQRVDEGFKAHDLSQKFLQGYEKHCYSYFGRMHDFELKFRKFLLALNKPDQIELYKVLQGFALSGYKKRAFLKTPIQTTKYLYRFLKFKG</sequence>
<dbReference type="PRINTS" id="PR00420">
    <property type="entry name" value="RNGMNOXGNASE"/>
</dbReference>
<name>A0A2M9A6R8_9BACT</name>
<evidence type="ECO:0000256" key="2">
    <source>
        <dbReference type="ARBA" id="ARBA00022630"/>
    </source>
</evidence>
<dbReference type="NCBIfam" id="TIGR02032">
    <property type="entry name" value="GG-red-SF"/>
    <property type="match status" value="1"/>
</dbReference>
<evidence type="ECO:0000259" key="7">
    <source>
        <dbReference type="Pfam" id="PF01494"/>
    </source>
</evidence>
<dbReference type="PANTHER" id="PTHR42685">
    <property type="entry name" value="GERANYLGERANYL DIPHOSPHATE REDUCTASE"/>
    <property type="match status" value="1"/>
</dbReference>
<keyword evidence="1" id="KW-0444">Lipid biosynthesis</keyword>
<dbReference type="Pfam" id="PF22578">
    <property type="entry name" value="GGR_cat"/>
    <property type="match status" value="1"/>
</dbReference>
<dbReference type="GO" id="GO:0071949">
    <property type="term" value="F:FAD binding"/>
    <property type="evidence" value="ECO:0007669"/>
    <property type="project" value="InterPro"/>
</dbReference>
<dbReference type="InterPro" id="IPR050407">
    <property type="entry name" value="Geranylgeranyl_reductase"/>
</dbReference>
<evidence type="ECO:0000256" key="4">
    <source>
        <dbReference type="ARBA" id="ARBA00023098"/>
    </source>
</evidence>
<evidence type="ECO:0000256" key="6">
    <source>
        <dbReference type="ARBA" id="ARBA00023264"/>
    </source>
</evidence>
<dbReference type="Pfam" id="PF01494">
    <property type="entry name" value="FAD_binding_3"/>
    <property type="match status" value="1"/>
</dbReference>
<dbReference type="Gene3D" id="3.50.50.60">
    <property type="entry name" value="FAD/NAD(P)-binding domain"/>
    <property type="match status" value="1"/>
</dbReference>
<dbReference type="AlphaFoldDB" id="A0A2M9A6R8"/>
<gene>
    <name evidence="9" type="ORF">BGX16_1364</name>
</gene>
<dbReference type="InterPro" id="IPR036188">
    <property type="entry name" value="FAD/NAD-bd_sf"/>
</dbReference>
<dbReference type="InterPro" id="IPR002938">
    <property type="entry name" value="FAD-bd"/>
</dbReference>
<keyword evidence="2" id="KW-0285">Flavoprotein</keyword>
<feature type="domain" description="Digeranylgeranylglycerophospholipid reductase catalytic" evidence="8">
    <location>
        <begin position="198"/>
        <end position="265"/>
    </location>
</feature>
<organism evidence="9 10">
    <name type="scientific">Hallerella succinigenes</name>
    <dbReference type="NCBI Taxonomy" id="1896222"/>
    <lineage>
        <taxon>Bacteria</taxon>
        <taxon>Pseudomonadati</taxon>
        <taxon>Fibrobacterota</taxon>
        <taxon>Fibrobacteria</taxon>
        <taxon>Fibrobacterales</taxon>
        <taxon>Fibrobacteraceae</taxon>
        <taxon>Hallerella</taxon>
    </lineage>
</organism>
<comment type="caution">
    <text evidence="9">The sequence shown here is derived from an EMBL/GenBank/DDBJ whole genome shotgun (WGS) entry which is preliminary data.</text>
</comment>
<accession>A0A2M9A6R8</accession>
<evidence type="ECO:0000256" key="3">
    <source>
        <dbReference type="ARBA" id="ARBA00023002"/>
    </source>
</evidence>
<dbReference type="GO" id="GO:0016628">
    <property type="term" value="F:oxidoreductase activity, acting on the CH-CH group of donors, NAD or NADP as acceptor"/>
    <property type="evidence" value="ECO:0007669"/>
    <property type="project" value="InterPro"/>
</dbReference>
<dbReference type="InterPro" id="IPR011777">
    <property type="entry name" value="Geranylgeranyl_Rdtase_fam"/>
</dbReference>
<dbReference type="Proteomes" id="UP000231134">
    <property type="component" value="Unassembled WGS sequence"/>
</dbReference>
<keyword evidence="3" id="KW-0560">Oxidoreductase</keyword>
<evidence type="ECO:0000259" key="8">
    <source>
        <dbReference type="Pfam" id="PF22578"/>
    </source>
</evidence>
<dbReference type="GO" id="GO:0008654">
    <property type="term" value="P:phospholipid biosynthetic process"/>
    <property type="evidence" value="ECO:0007669"/>
    <property type="project" value="UniProtKB-KW"/>
</dbReference>
<dbReference type="SUPFAM" id="SSF51905">
    <property type="entry name" value="FAD/NAD(P)-binding domain"/>
    <property type="match status" value="1"/>
</dbReference>
<evidence type="ECO:0000256" key="5">
    <source>
        <dbReference type="ARBA" id="ARBA00023209"/>
    </source>
</evidence>
<dbReference type="InterPro" id="IPR054715">
    <property type="entry name" value="GGR_cat"/>
</dbReference>
<keyword evidence="5" id="KW-0594">Phospholipid biosynthesis</keyword>
<proteinExistence type="predicted"/>